<name>A0A4Y9Y3L6_9AGAM</name>
<evidence type="ECO:0000313" key="3">
    <source>
        <dbReference type="Proteomes" id="UP000298327"/>
    </source>
</evidence>
<feature type="region of interest" description="Disordered" evidence="1">
    <location>
        <begin position="217"/>
        <end position="237"/>
    </location>
</feature>
<keyword evidence="3" id="KW-1185">Reference proteome</keyword>
<evidence type="ECO:0000313" key="2">
    <source>
        <dbReference type="EMBL" id="TFY57066.1"/>
    </source>
</evidence>
<feature type="compositionally biased region" description="Polar residues" evidence="1">
    <location>
        <begin position="226"/>
        <end position="237"/>
    </location>
</feature>
<protein>
    <submittedName>
        <fullName evidence="2">Uncharacterized protein</fullName>
    </submittedName>
</protein>
<gene>
    <name evidence="2" type="ORF">EVG20_g8689</name>
</gene>
<dbReference type="AlphaFoldDB" id="A0A4Y9Y3L6"/>
<comment type="caution">
    <text evidence="2">The sequence shown here is derived from an EMBL/GenBank/DDBJ whole genome shotgun (WGS) entry which is preliminary data.</text>
</comment>
<dbReference type="EMBL" id="SEOQ01000778">
    <property type="protein sequence ID" value="TFY57066.1"/>
    <property type="molecule type" value="Genomic_DNA"/>
</dbReference>
<sequence>MSLKGNFLGPVIRESTLRGNSKLTAPFPVFSIMAGHGTRIDYDCPNPPDHQNDEVLRKLSRCPMAYMLVSSGHPVGCAWHCRRQPRRATPAAANTQNVPPGLKVLSPRTCTAIVAILNSFESSQCLSVPPFFDLVALTLGFHRVPRHPTLSTCGEVYGDDLPPRISRTPCKASGSSCTPNCIRAGNGRPEPDDLQSERPQILDKIIAEILSTPILVRRPSPPVSHQHGTSPTTSEFSTTLFAPSFPSSIGGENGCFVTNMIRVLLRS</sequence>
<reference evidence="2 3" key="1">
    <citation type="submission" date="2019-02" db="EMBL/GenBank/DDBJ databases">
        <title>Genome sequencing of the rare red list fungi Dentipellis fragilis.</title>
        <authorList>
            <person name="Buettner E."/>
            <person name="Kellner H."/>
        </authorList>
    </citation>
    <scope>NUCLEOTIDE SEQUENCE [LARGE SCALE GENOMIC DNA]</scope>
    <source>
        <strain evidence="2 3">DSM 105465</strain>
    </source>
</reference>
<dbReference type="Proteomes" id="UP000298327">
    <property type="component" value="Unassembled WGS sequence"/>
</dbReference>
<proteinExistence type="predicted"/>
<evidence type="ECO:0000256" key="1">
    <source>
        <dbReference type="SAM" id="MobiDB-lite"/>
    </source>
</evidence>
<accession>A0A4Y9Y3L6</accession>
<organism evidence="2 3">
    <name type="scientific">Dentipellis fragilis</name>
    <dbReference type="NCBI Taxonomy" id="205917"/>
    <lineage>
        <taxon>Eukaryota</taxon>
        <taxon>Fungi</taxon>
        <taxon>Dikarya</taxon>
        <taxon>Basidiomycota</taxon>
        <taxon>Agaricomycotina</taxon>
        <taxon>Agaricomycetes</taxon>
        <taxon>Russulales</taxon>
        <taxon>Hericiaceae</taxon>
        <taxon>Dentipellis</taxon>
    </lineage>
</organism>